<dbReference type="InterPro" id="IPR036397">
    <property type="entry name" value="RNaseH_sf"/>
</dbReference>
<evidence type="ECO:0000259" key="2">
    <source>
        <dbReference type="Pfam" id="PF13358"/>
    </source>
</evidence>
<accession>S2JI64</accession>
<dbReference type="Proteomes" id="UP000014254">
    <property type="component" value="Unassembled WGS sequence"/>
</dbReference>
<keyword evidence="4" id="KW-1185">Reference proteome</keyword>
<dbReference type="Pfam" id="PF13358">
    <property type="entry name" value="DDE_3"/>
    <property type="match status" value="1"/>
</dbReference>
<dbReference type="eggNOG" id="ENOG502S8Y2">
    <property type="taxonomic scope" value="Eukaryota"/>
</dbReference>
<feature type="transmembrane region" description="Helical" evidence="1">
    <location>
        <begin position="20"/>
        <end position="37"/>
    </location>
</feature>
<proteinExistence type="predicted"/>
<evidence type="ECO:0000313" key="3">
    <source>
        <dbReference type="EMBL" id="EPB88202.1"/>
    </source>
</evidence>
<dbReference type="InParanoid" id="S2JI64"/>
<dbReference type="InterPro" id="IPR038717">
    <property type="entry name" value="Tc1-like_DDE_dom"/>
</dbReference>
<sequence length="305" mass="34276">MAWSKGTPAVVAMPTTKANATSILGAISATGLINVSLRVPKRIKKRKVGREIDGYSTGTVTGCYLSFLKATLDDMDKYPEMKGYYLVMDNVPIHNSTDTGEYIHFRGYQYVCLPPYSPELNPIEQFWSVAKKSVDLDEFASDDEENTKYKTIEDIREKAQSLGKRFNCPITTAKSSKNQFLADRMQCTLRIYASVGCAAQNPWEVRQAVLDHNHQLRHLPESVVVDATYKTNSHQLASLNFAVAGTIASEYGRKQLAIIHVAGCWMRHEFNESCEWAMKQFGLAAWPNVMDLIFLPNNFVADDKN</sequence>
<dbReference type="Gene3D" id="3.30.420.10">
    <property type="entry name" value="Ribonuclease H-like superfamily/Ribonuclease H"/>
    <property type="match status" value="1"/>
</dbReference>
<feature type="domain" description="Tc1-like transposase DDE" evidence="2">
    <location>
        <begin position="75"/>
        <end position="142"/>
    </location>
</feature>
<reference evidence="4" key="1">
    <citation type="submission" date="2013-05" db="EMBL/GenBank/DDBJ databases">
        <title>The Genome sequence of Mucor circinelloides f. circinelloides 1006PhL.</title>
        <authorList>
            <consortium name="The Broad Institute Genomics Platform"/>
            <person name="Cuomo C."/>
            <person name="Earl A."/>
            <person name="Findley K."/>
            <person name="Lee S.C."/>
            <person name="Walker B."/>
            <person name="Young S."/>
            <person name="Zeng Q."/>
            <person name="Gargeya S."/>
            <person name="Fitzgerald M."/>
            <person name="Haas B."/>
            <person name="Abouelleil A."/>
            <person name="Allen A.W."/>
            <person name="Alvarado L."/>
            <person name="Arachchi H.M."/>
            <person name="Berlin A.M."/>
            <person name="Chapman S.B."/>
            <person name="Gainer-Dewar J."/>
            <person name="Goldberg J."/>
            <person name="Griggs A."/>
            <person name="Gujja S."/>
            <person name="Hansen M."/>
            <person name="Howarth C."/>
            <person name="Imamovic A."/>
            <person name="Ireland A."/>
            <person name="Larimer J."/>
            <person name="McCowan C."/>
            <person name="Murphy C."/>
            <person name="Pearson M."/>
            <person name="Poon T.W."/>
            <person name="Priest M."/>
            <person name="Roberts A."/>
            <person name="Saif S."/>
            <person name="Shea T."/>
            <person name="Sisk P."/>
            <person name="Sykes S."/>
            <person name="Wortman J."/>
            <person name="Nusbaum C."/>
            <person name="Birren B."/>
        </authorList>
    </citation>
    <scope>NUCLEOTIDE SEQUENCE [LARGE SCALE GENOMIC DNA]</scope>
    <source>
        <strain evidence="4">1006PhL</strain>
    </source>
</reference>
<evidence type="ECO:0000313" key="4">
    <source>
        <dbReference type="Proteomes" id="UP000014254"/>
    </source>
</evidence>
<dbReference type="GO" id="GO:0003676">
    <property type="term" value="F:nucleic acid binding"/>
    <property type="evidence" value="ECO:0007669"/>
    <property type="project" value="InterPro"/>
</dbReference>
<dbReference type="EMBL" id="KE123955">
    <property type="protein sequence ID" value="EPB88202.1"/>
    <property type="molecule type" value="Genomic_DNA"/>
</dbReference>
<evidence type="ECO:0000256" key="1">
    <source>
        <dbReference type="SAM" id="Phobius"/>
    </source>
</evidence>
<dbReference type="VEuPathDB" id="FungiDB:HMPREF1544_05035"/>
<dbReference type="OrthoDB" id="2266637at2759"/>
<keyword evidence="1" id="KW-0472">Membrane</keyword>
<keyword evidence="1" id="KW-1133">Transmembrane helix</keyword>
<keyword evidence="1" id="KW-0812">Transmembrane</keyword>
<dbReference type="AlphaFoldDB" id="S2JI64"/>
<name>S2JI64_MUCC1</name>
<dbReference type="STRING" id="1220926.S2JI64"/>
<protein>
    <recommendedName>
        <fullName evidence="2">Tc1-like transposase DDE domain-containing protein</fullName>
    </recommendedName>
</protein>
<organism evidence="3 4">
    <name type="scientific">Mucor circinelloides f. circinelloides (strain 1006PhL)</name>
    <name type="common">Mucormycosis agent</name>
    <name type="synonym">Calyptromyces circinelloides</name>
    <dbReference type="NCBI Taxonomy" id="1220926"/>
    <lineage>
        <taxon>Eukaryota</taxon>
        <taxon>Fungi</taxon>
        <taxon>Fungi incertae sedis</taxon>
        <taxon>Mucoromycota</taxon>
        <taxon>Mucoromycotina</taxon>
        <taxon>Mucoromycetes</taxon>
        <taxon>Mucorales</taxon>
        <taxon>Mucorineae</taxon>
        <taxon>Mucoraceae</taxon>
        <taxon>Mucor</taxon>
    </lineage>
</organism>
<gene>
    <name evidence="3" type="ORF">HMPREF1544_05035</name>
</gene>